<name>A0A8T3BT40_DENNO</name>
<dbReference type="PANTHER" id="PTHR11895:SF156">
    <property type="entry name" value="FATTY ACID AMIDE HYDROLASE"/>
    <property type="match status" value="1"/>
</dbReference>
<proteinExistence type="inferred from homology"/>
<organism evidence="3 4">
    <name type="scientific">Dendrobium nobile</name>
    <name type="common">Orchid</name>
    <dbReference type="NCBI Taxonomy" id="94219"/>
    <lineage>
        <taxon>Eukaryota</taxon>
        <taxon>Viridiplantae</taxon>
        <taxon>Streptophyta</taxon>
        <taxon>Embryophyta</taxon>
        <taxon>Tracheophyta</taxon>
        <taxon>Spermatophyta</taxon>
        <taxon>Magnoliopsida</taxon>
        <taxon>Liliopsida</taxon>
        <taxon>Asparagales</taxon>
        <taxon>Orchidaceae</taxon>
        <taxon>Epidendroideae</taxon>
        <taxon>Malaxideae</taxon>
        <taxon>Dendrobiinae</taxon>
        <taxon>Dendrobium</taxon>
    </lineage>
</organism>
<comment type="caution">
    <text evidence="3">The sequence shown here is derived from an EMBL/GenBank/DDBJ whole genome shotgun (WGS) entry which is preliminary data.</text>
</comment>
<dbReference type="SMR" id="A0A8T3BT40"/>
<dbReference type="PROSITE" id="PS00571">
    <property type="entry name" value="AMIDASES"/>
    <property type="match status" value="1"/>
</dbReference>
<dbReference type="Gene3D" id="3.90.1300.10">
    <property type="entry name" value="Amidase signature (AS) domain"/>
    <property type="match status" value="1"/>
</dbReference>
<evidence type="ECO:0000313" key="4">
    <source>
        <dbReference type="Proteomes" id="UP000829196"/>
    </source>
</evidence>
<reference evidence="3" key="1">
    <citation type="journal article" date="2022" name="Front. Genet.">
        <title>Chromosome-Scale Assembly of the Dendrobium nobile Genome Provides Insights Into the Molecular Mechanism of the Biosynthesis of the Medicinal Active Ingredient of Dendrobium.</title>
        <authorList>
            <person name="Xu Q."/>
            <person name="Niu S.-C."/>
            <person name="Li K.-L."/>
            <person name="Zheng P.-J."/>
            <person name="Zhang X.-J."/>
            <person name="Jia Y."/>
            <person name="Liu Y."/>
            <person name="Niu Y.-X."/>
            <person name="Yu L.-H."/>
            <person name="Chen D.-F."/>
            <person name="Zhang G.-Q."/>
        </authorList>
    </citation>
    <scope>NUCLEOTIDE SEQUENCE</scope>
    <source>
        <tissue evidence="3">Leaf</tissue>
    </source>
</reference>
<feature type="domain" description="Amidase" evidence="2">
    <location>
        <begin position="164"/>
        <end position="580"/>
    </location>
</feature>
<gene>
    <name evidence="3" type="ORF">KFK09_006314</name>
</gene>
<dbReference type="EMBL" id="JAGYWB010000006">
    <property type="protein sequence ID" value="KAI0518877.1"/>
    <property type="molecule type" value="Genomic_DNA"/>
</dbReference>
<sequence>MGKKLVMLPVEEVDISSAQYHPQSISAPHLTGLALKLFVWLIEAPLIGSIILSVMKKQNNFTQLLRNTVIPENPMFRPEYPPQAPETGVAVLDEYEEPVLRVEKALSCLCSYDPSQRCHEDSPPFLYWTIRDFAHAYRNKLATPSTVAEHIIAIVEEYNNKKPPMPLLILFNAEEVRKQAAASTQRFEEGKSISILDGIFVAIKDDIDCYPYPSKSGTSWLHNTREVKKDAVCVSRLRNCGVILIGKANMHELGMGTTGNNPIHGTTRNPHSFDRYTGGSSSGPAALVASGLCSAAVGTDGGGSVRIPSSLCGIVGLKTTYGRIDMKGSVCHCGTVEVASPLTATVEDAMIVYAALAGSSLNDRISLRPSPICLPDLSTPNSLHILSSVKLGKYSEWFNDVYSTDISAKCNDALNQLSEIFGCSIIEIVLPEQHVMQAAHVVSIGSESLCALNPDCEDGRNTELSLDTRVSLALFRSFSAADYVAAQRLRRRIMYYYMEAFKKVDIIVTPTTGITAPEISSTALKNGESNIEVTGYLMRFVLVGNLLGLPAISIPIGHDKEGLPIGLQLIGRPWGEATILRVASAVEEICYKSRKRPSTFYDVLKMK</sequence>
<dbReference type="GO" id="GO:0016020">
    <property type="term" value="C:membrane"/>
    <property type="evidence" value="ECO:0007669"/>
    <property type="project" value="TreeGrafter"/>
</dbReference>
<protein>
    <recommendedName>
        <fullName evidence="2">Amidase domain-containing protein</fullName>
    </recommendedName>
</protein>
<comment type="similarity">
    <text evidence="1">Belongs to the amidase family.</text>
</comment>
<dbReference type="Pfam" id="PF01425">
    <property type="entry name" value="Amidase"/>
    <property type="match status" value="1"/>
</dbReference>
<accession>A0A8T3BT40</accession>
<dbReference type="PANTHER" id="PTHR11895">
    <property type="entry name" value="TRANSAMIDASE"/>
    <property type="match status" value="1"/>
</dbReference>
<evidence type="ECO:0000256" key="1">
    <source>
        <dbReference type="ARBA" id="ARBA00009199"/>
    </source>
</evidence>
<dbReference type="InterPro" id="IPR000120">
    <property type="entry name" value="Amidase"/>
</dbReference>
<dbReference type="Proteomes" id="UP000829196">
    <property type="component" value="Unassembled WGS sequence"/>
</dbReference>
<dbReference type="InterPro" id="IPR020556">
    <property type="entry name" value="Amidase_CS"/>
</dbReference>
<evidence type="ECO:0000259" key="2">
    <source>
        <dbReference type="Pfam" id="PF01425"/>
    </source>
</evidence>
<dbReference type="InterPro" id="IPR036928">
    <property type="entry name" value="AS_sf"/>
</dbReference>
<dbReference type="AlphaFoldDB" id="A0A8T3BT40"/>
<dbReference type="OrthoDB" id="421993at2759"/>
<dbReference type="GO" id="GO:0070291">
    <property type="term" value="P:N-acylethanolamine metabolic process"/>
    <property type="evidence" value="ECO:0007669"/>
    <property type="project" value="TreeGrafter"/>
</dbReference>
<dbReference type="InterPro" id="IPR023631">
    <property type="entry name" value="Amidase_dom"/>
</dbReference>
<keyword evidence="4" id="KW-1185">Reference proteome</keyword>
<dbReference type="GO" id="GO:0047412">
    <property type="term" value="F:N-(long-chain-acyl)ethanolamine deacylase activity"/>
    <property type="evidence" value="ECO:0007669"/>
    <property type="project" value="TreeGrafter"/>
</dbReference>
<evidence type="ECO:0000313" key="3">
    <source>
        <dbReference type="EMBL" id="KAI0518877.1"/>
    </source>
</evidence>
<dbReference type="SUPFAM" id="SSF75304">
    <property type="entry name" value="Amidase signature (AS) enzymes"/>
    <property type="match status" value="1"/>
</dbReference>